<evidence type="ECO:0000259" key="2">
    <source>
        <dbReference type="Pfam" id="PF07995"/>
    </source>
</evidence>
<name>A0A858RIY9_9BACT</name>
<dbReference type="Pfam" id="PF07995">
    <property type="entry name" value="GSDH"/>
    <property type="match status" value="1"/>
</dbReference>
<dbReference type="PANTHER" id="PTHR19328:SF75">
    <property type="entry name" value="ALDOSE SUGAR DEHYDROGENASE YLII"/>
    <property type="match status" value="1"/>
</dbReference>
<protein>
    <submittedName>
        <fullName evidence="3">PQQ-dependent sugar dehydrogenase</fullName>
    </submittedName>
</protein>
<dbReference type="AlphaFoldDB" id="A0A858RIY9"/>
<organism evidence="3 4">
    <name type="scientific">Luteolibacter luteus</name>
    <dbReference type="NCBI Taxonomy" id="2728835"/>
    <lineage>
        <taxon>Bacteria</taxon>
        <taxon>Pseudomonadati</taxon>
        <taxon>Verrucomicrobiota</taxon>
        <taxon>Verrucomicrobiia</taxon>
        <taxon>Verrucomicrobiales</taxon>
        <taxon>Verrucomicrobiaceae</taxon>
        <taxon>Luteolibacter</taxon>
    </lineage>
</organism>
<keyword evidence="4" id="KW-1185">Reference proteome</keyword>
<evidence type="ECO:0000313" key="3">
    <source>
        <dbReference type="EMBL" id="QJE97206.1"/>
    </source>
</evidence>
<dbReference type="InterPro" id="IPR012938">
    <property type="entry name" value="Glc/Sorbosone_DH"/>
</dbReference>
<accession>A0A858RIY9</accession>
<proteinExistence type="predicted"/>
<dbReference type="NCBIfam" id="NF033679">
    <property type="entry name" value="DNRLRE_dom"/>
    <property type="match status" value="1"/>
</dbReference>
<dbReference type="InterPro" id="IPR011041">
    <property type="entry name" value="Quinoprot_gluc/sorb_DH_b-prop"/>
</dbReference>
<evidence type="ECO:0000256" key="1">
    <source>
        <dbReference type="SAM" id="SignalP"/>
    </source>
</evidence>
<dbReference type="InterPro" id="IPR011042">
    <property type="entry name" value="6-blade_b-propeller_TolB-like"/>
</dbReference>
<feature type="domain" description="Glucose/Sorbosone dehydrogenase" evidence="2">
    <location>
        <begin position="36"/>
        <end position="362"/>
    </location>
</feature>
<feature type="signal peptide" evidence="1">
    <location>
        <begin position="1"/>
        <end position="18"/>
    </location>
</feature>
<keyword evidence="1" id="KW-0732">Signal</keyword>
<dbReference type="SUPFAM" id="SSF50952">
    <property type="entry name" value="Soluble quinoprotein glucose dehydrogenase"/>
    <property type="match status" value="1"/>
</dbReference>
<feature type="chain" id="PRO_5033043116" evidence="1">
    <location>
        <begin position="19"/>
        <end position="780"/>
    </location>
</feature>
<dbReference type="EMBL" id="CP051774">
    <property type="protein sequence ID" value="QJE97206.1"/>
    <property type="molecule type" value="Genomic_DNA"/>
</dbReference>
<gene>
    <name evidence="3" type="ORF">HHL09_15895</name>
</gene>
<evidence type="ECO:0000313" key="4">
    <source>
        <dbReference type="Proteomes" id="UP000501812"/>
    </source>
</evidence>
<dbReference type="Gene3D" id="2.120.10.30">
    <property type="entry name" value="TolB, C-terminal domain"/>
    <property type="match status" value="1"/>
</dbReference>
<dbReference type="KEGG" id="luo:HHL09_15895"/>
<sequence length="780" mass="83249">MKMRILTAFLLSAGPLLAAFPALQLKPVAVGQFFSPTTVAHAGDGSGRLFITDQRGKIHVLQDGVVLPVPFLDLSARLVPELSFDERGLLGLAFHPDYEVEGAAGKGKFYVFYSAPAIDTVPAPINCRSVIAEYRVSAANPNVADPTSERVLLTFNKPQFNHNGGQLAFGPSDKMLYIATGDGGGSNDNQAGHTGNGTAAVLGNSQDLTKLLGKVLRIDPLGTNGPGGQYGIPSDNPFVLSDVPSLDERKEIYAYGLRNPWRFSFDRGGDHRLFLADVGQANFEEINLIVPGGNYGWRRFEGFADVFPTTPSTGPHIEPIAAYAHPSTADPGGLLKIGLSVTGGYVYRGSEIPALQGKYVFGDWSTSFSVPGGTLLGLEETAPGSFALSKLDVTGGNPIGRFIPTFGEDEAGELYVATRTMDGPSEPEPGGLPSGQLYKIVATATEQTANLVADRDNAIFSDFPGNSSGAGDLYAGQIANSPAYRRALIHFNLSSIPAGADVTSAEVTLQVTKVGPSTGGDFTFGLHRLTADWGEGTSVSLGQGAPADEGEATWEDAKFNQLSWDTPGGDFVAGDSASRVVSNLGTYTWSAAGLAADVQSWVDQPASNFGWILRGDETTASAKVFGARHTAAPPRLTVKYLPGSAQTHREIWESQYYLPGQYIDPDGDADSDQIKELLEYAWDLNPQTVQKLEDYFGVEIASLPPRWFSAAIRARPISSIIWKRPPTSRSGLLWSAPSRVILRLVPLSFPRRRIPPTLPRDGSRPVSLSTIRAIQSSSSA</sequence>
<reference evidence="3 4" key="1">
    <citation type="submission" date="2020-04" db="EMBL/GenBank/DDBJ databases">
        <title>Luteolibacter sp. G-1-1-1 isolated from soil.</title>
        <authorList>
            <person name="Dahal R.H."/>
        </authorList>
    </citation>
    <scope>NUCLEOTIDE SEQUENCE [LARGE SCALE GENOMIC DNA]</scope>
    <source>
        <strain evidence="3 4">G-1-1-1</strain>
    </source>
</reference>
<dbReference type="Proteomes" id="UP000501812">
    <property type="component" value="Chromosome"/>
</dbReference>
<dbReference type="PANTHER" id="PTHR19328">
    <property type="entry name" value="HEDGEHOG-INTERACTING PROTEIN"/>
    <property type="match status" value="1"/>
</dbReference>
<dbReference type="RefSeq" id="WP_169455606.1">
    <property type="nucleotide sequence ID" value="NZ_CP051774.1"/>
</dbReference>